<protein>
    <submittedName>
        <fullName evidence="3">Uncharacterized protein</fullName>
    </submittedName>
</protein>
<dbReference type="AlphaFoldDB" id="A0A9D5BX13"/>
<feature type="compositionally biased region" description="Basic and acidic residues" evidence="1">
    <location>
        <begin position="56"/>
        <end position="67"/>
    </location>
</feature>
<name>A0A9D5BX13_9LILI</name>
<comment type="caution">
    <text evidence="3">The sequence shown here is derived from an EMBL/GenBank/DDBJ whole genome shotgun (WGS) entry which is preliminary data.</text>
</comment>
<evidence type="ECO:0000313" key="3">
    <source>
        <dbReference type="EMBL" id="KAJ0962274.1"/>
    </source>
</evidence>
<dbReference type="Proteomes" id="UP001085076">
    <property type="component" value="Miscellaneous, Linkage group lg10"/>
</dbReference>
<reference evidence="3" key="2">
    <citation type="journal article" date="2022" name="Hortic Res">
        <title>The genome of Dioscorea zingiberensis sheds light on the biosynthesis, origin and evolution of the medicinally important diosgenin saponins.</title>
        <authorList>
            <person name="Li Y."/>
            <person name="Tan C."/>
            <person name="Li Z."/>
            <person name="Guo J."/>
            <person name="Li S."/>
            <person name="Chen X."/>
            <person name="Wang C."/>
            <person name="Dai X."/>
            <person name="Yang H."/>
            <person name="Song W."/>
            <person name="Hou L."/>
            <person name="Xu J."/>
            <person name="Tong Z."/>
            <person name="Xu A."/>
            <person name="Yuan X."/>
            <person name="Wang W."/>
            <person name="Yang Q."/>
            <person name="Chen L."/>
            <person name="Sun Z."/>
            <person name="Wang K."/>
            <person name="Pan B."/>
            <person name="Chen J."/>
            <person name="Bao Y."/>
            <person name="Liu F."/>
            <person name="Qi X."/>
            <person name="Gang D.R."/>
            <person name="Wen J."/>
            <person name="Li J."/>
        </authorList>
    </citation>
    <scope>NUCLEOTIDE SEQUENCE</scope>
    <source>
        <strain evidence="3">Dzin_1.0</strain>
    </source>
</reference>
<accession>A0A9D5BX13</accession>
<sequence>MQGRRPANEAFANLRRSEIGRLWSLSCLVVEPVLVVVVGGVVMGHTKGSRKRRRVEKQAAETSKDGDEPCDWWLHFSRRLTGPLALSKESGRFESIFKISRKTFNYICSLVGDYLMAKPHKLPLQ</sequence>
<feature type="region of interest" description="Disordered" evidence="1">
    <location>
        <begin position="45"/>
        <end position="68"/>
    </location>
</feature>
<evidence type="ECO:0000256" key="2">
    <source>
        <dbReference type="SAM" id="Phobius"/>
    </source>
</evidence>
<gene>
    <name evidence="3" type="ORF">J5N97_030102</name>
</gene>
<reference evidence="3" key="1">
    <citation type="submission" date="2021-03" db="EMBL/GenBank/DDBJ databases">
        <authorList>
            <person name="Li Z."/>
            <person name="Yang C."/>
        </authorList>
    </citation>
    <scope>NUCLEOTIDE SEQUENCE</scope>
    <source>
        <strain evidence="3">Dzin_1.0</strain>
        <tissue evidence="3">Leaf</tissue>
    </source>
</reference>
<keyword evidence="2" id="KW-1133">Transmembrane helix</keyword>
<dbReference type="EMBL" id="JAGGNH010000010">
    <property type="protein sequence ID" value="KAJ0962274.1"/>
    <property type="molecule type" value="Genomic_DNA"/>
</dbReference>
<evidence type="ECO:0000313" key="4">
    <source>
        <dbReference type="Proteomes" id="UP001085076"/>
    </source>
</evidence>
<keyword evidence="2" id="KW-0812">Transmembrane</keyword>
<dbReference type="OrthoDB" id="2668416at2759"/>
<feature type="transmembrane region" description="Helical" evidence="2">
    <location>
        <begin position="22"/>
        <end position="44"/>
    </location>
</feature>
<keyword evidence="2" id="KW-0472">Membrane</keyword>
<evidence type="ECO:0000256" key="1">
    <source>
        <dbReference type="SAM" id="MobiDB-lite"/>
    </source>
</evidence>
<keyword evidence="4" id="KW-1185">Reference proteome</keyword>
<organism evidence="3 4">
    <name type="scientific">Dioscorea zingiberensis</name>
    <dbReference type="NCBI Taxonomy" id="325984"/>
    <lineage>
        <taxon>Eukaryota</taxon>
        <taxon>Viridiplantae</taxon>
        <taxon>Streptophyta</taxon>
        <taxon>Embryophyta</taxon>
        <taxon>Tracheophyta</taxon>
        <taxon>Spermatophyta</taxon>
        <taxon>Magnoliopsida</taxon>
        <taxon>Liliopsida</taxon>
        <taxon>Dioscoreales</taxon>
        <taxon>Dioscoreaceae</taxon>
        <taxon>Dioscorea</taxon>
    </lineage>
</organism>
<proteinExistence type="predicted"/>